<evidence type="ECO:0000256" key="1">
    <source>
        <dbReference type="SAM" id="Phobius"/>
    </source>
</evidence>
<evidence type="ECO:0000313" key="3">
    <source>
        <dbReference type="Proteomes" id="UP001218218"/>
    </source>
</evidence>
<protein>
    <submittedName>
        <fullName evidence="2">Uncharacterized protein</fullName>
    </submittedName>
</protein>
<keyword evidence="3" id="KW-1185">Reference proteome</keyword>
<keyword evidence="1" id="KW-1133">Transmembrane helix</keyword>
<dbReference type="Proteomes" id="UP001218218">
    <property type="component" value="Unassembled WGS sequence"/>
</dbReference>
<gene>
    <name evidence="2" type="ORF">DFH08DRAFT_892512</name>
</gene>
<organism evidence="2 3">
    <name type="scientific">Mycena albidolilacea</name>
    <dbReference type="NCBI Taxonomy" id="1033008"/>
    <lineage>
        <taxon>Eukaryota</taxon>
        <taxon>Fungi</taxon>
        <taxon>Dikarya</taxon>
        <taxon>Basidiomycota</taxon>
        <taxon>Agaricomycotina</taxon>
        <taxon>Agaricomycetes</taxon>
        <taxon>Agaricomycetidae</taxon>
        <taxon>Agaricales</taxon>
        <taxon>Marasmiineae</taxon>
        <taxon>Mycenaceae</taxon>
        <taxon>Mycena</taxon>
    </lineage>
</organism>
<proteinExistence type="predicted"/>
<reference evidence="2" key="1">
    <citation type="submission" date="2023-03" db="EMBL/GenBank/DDBJ databases">
        <title>Massive genome expansion in bonnet fungi (Mycena s.s.) driven by repeated elements and novel gene families across ecological guilds.</title>
        <authorList>
            <consortium name="Lawrence Berkeley National Laboratory"/>
            <person name="Harder C.B."/>
            <person name="Miyauchi S."/>
            <person name="Viragh M."/>
            <person name="Kuo A."/>
            <person name="Thoen E."/>
            <person name="Andreopoulos B."/>
            <person name="Lu D."/>
            <person name="Skrede I."/>
            <person name="Drula E."/>
            <person name="Henrissat B."/>
            <person name="Morin E."/>
            <person name="Kohler A."/>
            <person name="Barry K."/>
            <person name="LaButti K."/>
            <person name="Morin E."/>
            <person name="Salamov A."/>
            <person name="Lipzen A."/>
            <person name="Mereny Z."/>
            <person name="Hegedus B."/>
            <person name="Baldrian P."/>
            <person name="Stursova M."/>
            <person name="Weitz H."/>
            <person name="Taylor A."/>
            <person name="Grigoriev I.V."/>
            <person name="Nagy L.G."/>
            <person name="Martin F."/>
            <person name="Kauserud H."/>
        </authorList>
    </citation>
    <scope>NUCLEOTIDE SEQUENCE</scope>
    <source>
        <strain evidence="2">CBHHK002</strain>
    </source>
</reference>
<accession>A0AAD6ZD54</accession>
<feature type="transmembrane region" description="Helical" evidence="1">
    <location>
        <begin position="147"/>
        <end position="169"/>
    </location>
</feature>
<dbReference type="AlphaFoldDB" id="A0AAD6ZD54"/>
<keyword evidence="1" id="KW-0812">Transmembrane</keyword>
<comment type="caution">
    <text evidence="2">The sequence shown here is derived from an EMBL/GenBank/DDBJ whole genome shotgun (WGS) entry which is preliminary data.</text>
</comment>
<name>A0AAD6ZD54_9AGAR</name>
<sequence length="249" mass="26610">MGVSLSLSSSSPNSASPSRPKFKFFMLCSHSSVRYRATAEHSFHTILLIVPGSSAIVWRAHTPRAMNSAPYDHDPTQYDRTLLAQAPLATRAQRQQGYDHVLLEPNRRAKQPQPSPDLELKEFSTDQKATAAEAQSPRWQSWRWKPIAGAVIALVVIAAIVGGAVGATAHKRSRSSSSDTVGVSTLSASGQSGISIFGSGSPSATATTTSQGEGQTLSQGFVAVATQPVPSSDIFAQRTARHFPTGRRR</sequence>
<keyword evidence="1" id="KW-0472">Membrane</keyword>
<dbReference type="EMBL" id="JARIHO010000058">
    <property type="protein sequence ID" value="KAJ7318417.1"/>
    <property type="molecule type" value="Genomic_DNA"/>
</dbReference>
<evidence type="ECO:0000313" key="2">
    <source>
        <dbReference type="EMBL" id="KAJ7318417.1"/>
    </source>
</evidence>